<evidence type="ECO:0000313" key="3">
    <source>
        <dbReference type="Proteomes" id="UP000215214"/>
    </source>
</evidence>
<dbReference type="PANTHER" id="PTHR11575">
    <property type="entry name" value="5'-NUCLEOTIDASE-RELATED"/>
    <property type="match status" value="1"/>
</dbReference>
<accession>A0A238U4C5</accession>
<dbReference type="Gene3D" id="3.90.780.10">
    <property type="entry name" value="5'-Nucleotidase, C-terminal domain"/>
    <property type="match status" value="1"/>
</dbReference>
<evidence type="ECO:0000313" key="2">
    <source>
        <dbReference type="EMBL" id="SNR13895.1"/>
    </source>
</evidence>
<proteinExistence type="predicted"/>
<keyword evidence="3" id="KW-1185">Reference proteome</keyword>
<dbReference type="GO" id="GO:0008253">
    <property type="term" value="F:5'-nucleotidase activity"/>
    <property type="evidence" value="ECO:0007669"/>
    <property type="project" value="TreeGrafter"/>
</dbReference>
<dbReference type="Proteomes" id="UP000215214">
    <property type="component" value="Chromosome TJEJU"/>
</dbReference>
<dbReference type="InterPro" id="IPR036907">
    <property type="entry name" value="5'-Nucleotdase_C_sf"/>
</dbReference>
<reference evidence="2 3" key="1">
    <citation type="submission" date="2017-07" db="EMBL/GenBank/DDBJ databases">
        <authorList>
            <person name="Sun Z.S."/>
            <person name="Albrecht U."/>
            <person name="Echele G."/>
            <person name="Lee C.C."/>
        </authorList>
    </citation>
    <scope>NUCLEOTIDE SEQUENCE [LARGE SCALE GENOMIC DNA]</scope>
    <source>
        <strain evidence="3">type strain: KCTC 22618</strain>
    </source>
</reference>
<evidence type="ECO:0000259" key="1">
    <source>
        <dbReference type="Pfam" id="PF02872"/>
    </source>
</evidence>
<dbReference type="SUPFAM" id="SSF55816">
    <property type="entry name" value="5'-nucleotidase (syn. UDP-sugar hydrolase), C-terminal domain"/>
    <property type="match status" value="1"/>
</dbReference>
<dbReference type="Pfam" id="PF02872">
    <property type="entry name" value="5_nucleotid_C"/>
    <property type="match status" value="1"/>
</dbReference>
<feature type="domain" description="5'-Nucleotidase C-terminal" evidence="1">
    <location>
        <begin position="75"/>
        <end position="211"/>
    </location>
</feature>
<gene>
    <name evidence="2" type="ORF">TJEJU_0086</name>
</gene>
<sequence length="248" mass="28155">MKLFYAFCFLLMFTSCKQNEQHLTKITAKNIVLDSTIQNAKQINDAVSPYKEKLVKEMQQILSYTPKDLVKNDGEMQSSLGNIMADLSIELSKPMYKEKTGKNIDFAMLNNGGIRSIISAGNITKEDAFKLMPFENELVAVELSGDKITALVEYFIENKKAHPLSKNIALTIKGNDYDLKINGETFDKNKTYTVVTSDYLQSGGDKMTFFKNPKRLTKLGYKLRTAIMDYFKKVDTIHATIDNRVIIK</sequence>
<keyword evidence="2" id="KW-0378">Hydrolase</keyword>
<dbReference type="GO" id="GO:0030288">
    <property type="term" value="C:outer membrane-bounded periplasmic space"/>
    <property type="evidence" value="ECO:0007669"/>
    <property type="project" value="TreeGrafter"/>
</dbReference>
<dbReference type="GO" id="GO:0009166">
    <property type="term" value="P:nucleotide catabolic process"/>
    <property type="evidence" value="ECO:0007669"/>
    <property type="project" value="InterPro"/>
</dbReference>
<dbReference type="AlphaFoldDB" id="A0A238U4C5"/>
<organism evidence="2 3">
    <name type="scientific">Tenacibaculum jejuense</name>
    <dbReference type="NCBI Taxonomy" id="584609"/>
    <lineage>
        <taxon>Bacteria</taxon>
        <taxon>Pseudomonadati</taxon>
        <taxon>Bacteroidota</taxon>
        <taxon>Flavobacteriia</taxon>
        <taxon>Flavobacteriales</taxon>
        <taxon>Flavobacteriaceae</taxon>
        <taxon>Tenacibaculum</taxon>
    </lineage>
</organism>
<dbReference type="PANTHER" id="PTHR11575:SF24">
    <property type="entry name" value="5'-NUCLEOTIDASE"/>
    <property type="match status" value="1"/>
</dbReference>
<dbReference type="InterPro" id="IPR008334">
    <property type="entry name" value="5'-Nucleotdase_C"/>
</dbReference>
<dbReference type="GO" id="GO:0008768">
    <property type="term" value="F:UDP-sugar diphosphatase activity"/>
    <property type="evidence" value="ECO:0007669"/>
    <property type="project" value="TreeGrafter"/>
</dbReference>
<protein>
    <submittedName>
        <fullName evidence="2">UDP-sugar hydrolase</fullName>
    </submittedName>
</protein>
<dbReference type="RefSeq" id="WP_095068768.1">
    <property type="nucleotide sequence ID" value="NZ_LT899436.1"/>
</dbReference>
<name>A0A238U4C5_9FLAO</name>
<dbReference type="OrthoDB" id="4762412at2"/>
<dbReference type="KEGG" id="tje:TJEJU_0086"/>
<dbReference type="PRINTS" id="PR01607">
    <property type="entry name" value="APYRASEFAMLY"/>
</dbReference>
<dbReference type="PROSITE" id="PS51257">
    <property type="entry name" value="PROKAR_LIPOPROTEIN"/>
    <property type="match status" value="1"/>
</dbReference>
<dbReference type="InterPro" id="IPR006179">
    <property type="entry name" value="5_nucleotidase/apyrase"/>
</dbReference>
<dbReference type="EMBL" id="LT899436">
    <property type="protein sequence ID" value="SNR13895.1"/>
    <property type="molecule type" value="Genomic_DNA"/>
</dbReference>